<dbReference type="Pfam" id="PF05960">
    <property type="entry name" value="DUF885"/>
    <property type="match status" value="1"/>
</dbReference>
<dbReference type="PANTHER" id="PTHR33361:SF2">
    <property type="entry name" value="DUF885 DOMAIN-CONTAINING PROTEIN"/>
    <property type="match status" value="1"/>
</dbReference>
<sequence length="516" mass="60357">MLKSFFEELLVIYPSLASFLGDRKSDSKVEVSISPVFIRKLTQILKKYQTRLDSYIPKSQNDTLDCKTLAYLIKLSAEALQFNFHLIPLSSFSNPILEFTFMEKTVYPKNHQNMILRHRCYIKFIQQAVVNMKQGIKQRYVIPKRICKQVIADIETFIDTKGYICNKAISQFLELKYKPHLKRILDFLKNEYYDNCSESIACKDLPNGMAMYSYLLRSNATLDVSPEYVHKLGLKEVARIKSELIKLASKKFKSKSDNLVEFIKMVQSDPKNYFQTKEQVVQAYLQAREKIRKTMMPKLFYDQVTTYEIHPVPKMLESSAAGAFFYPGNMKRPGRFFINLRDVKENPKYTVETLAIHEGEPGHHYQYQYMLENNVPLYRIFSNDGTAFAEGWALYTESLSLSKNKFDNFGRLTYEMFRAVRCVVDTGIHAFGWTFEQALDYMKQHLAMKETELITELERYICIPGQAIAYKIGEQFLLQQREKFLKRKNNNIKDFHKRVLENGVLPLCILEDVINV</sequence>
<name>A0A6C0BDW4_9ZZZZ</name>
<dbReference type="EMBL" id="MN739140">
    <property type="protein sequence ID" value="QHS90467.1"/>
    <property type="molecule type" value="Genomic_DNA"/>
</dbReference>
<dbReference type="PANTHER" id="PTHR33361">
    <property type="entry name" value="GLR0591 PROTEIN"/>
    <property type="match status" value="1"/>
</dbReference>
<accession>A0A6C0BDW4</accession>
<protein>
    <recommendedName>
        <fullName evidence="2">DUF885 domain-containing protein</fullName>
    </recommendedName>
</protein>
<reference evidence="1" key="1">
    <citation type="journal article" date="2020" name="Nature">
        <title>Giant virus diversity and host interactions through global metagenomics.</title>
        <authorList>
            <person name="Schulz F."/>
            <person name="Roux S."/>
            <person name="Paez-Espino D."/>
            <person name="Jungbluth S."/>
            <person name="Walsh D.A."/>
            <person name="Denef V.J."/>
            <person name="McMahon K.D."/>
            <person name="Konstantinidis K.T."/>
            <person name="Eloe-Fadrosh E.A."/>
            <person name="Kyrpides N.C."/>
            <person name="Woyke T."/>
        </authorList>
    </citation>
    <scope>NUCLEOTIDE SEQUENCE</scope>
    <source>
        <strain evidence="1">GVMAG-M-3300010354-11</strain>
    </source>
</reference>
<organism evidence="1">
    <name type="scientific">viral metagenome</name>
    <dbReference type="NCBI Taxonomy" id="1070528"/>
    <lineage>
        <taxon>unclassified sequences</taxon>
        <taxon>metagenomes</taxon>
        <taxon>organismal metagenomes</taxon>
    </lineage>
</organism>
<proteinExistence type="predicted"/>
<evidence type="ECO:0000313" key="1">
    <source>
        <dbReference type="EMBL" id="QHS90467.1"/>
    </source>
</evidence>
<evidence type="ECO:0008006" key="2">
    <source>
        <dbReference type="Google" id="ProtNLM"/>
    </source>
</evidence>
<dbReference type="AlphaFoldDB" id="A0A6C0BDW4"/>
<dbReference type="InterPro" id="IPR010281">
    <property type="entry name" value="DUF885"/>
</dbReference>